<dbReference type="InterPro" id="IPR027417">
    <property type="entry name" value="P-loop_NTPase"/>
</dbReference>
<evidence type="ECO:0000313" key="1">
    <source>
        <dbReference type="EMBL" id="VDP84950.1"/>
    </source>
</evidence>
<dbReference type="AlphaFoldDB" id="A0A183AQF5"/>
<keyword evidence="2" id="KW-1185">Reference proteome</keyword>
<dbReference type="Pfam" id="PF00071">
    <property type="entry name" value="Ras"/>
    <property type="match status" value="1"/>
</dbReference>
<protein>
    <submittedName>
        <fullName evidence="3">Rab-like protein 3</fullName>
    </submittedName>
</protein>
<dbReference type="InterPro" id="IPR001806">
    <property type="entry name" value="Small_GTPase"/>
</dbReference>
<dbReference type="EMBL" id="UZAN01047050">
    <property type="protein sequence ID" value="VDP84950.1"/>
    <property type="molecule type" value="Genomic_DNA"/>
</dbReference>
<name>A0A183AQF5_9TREM</name>
<dbReference type="WBParaSite" id="ECPE_0000921801-mRNA-1">
    <property type="protein sequence ID" value="ECPE_0000921801-mRNA-1"/>
    <property type="gene ID" value="ECPE_0000921801"/>
</dbReference>
<dbReference type="GO" id="GO:0003924">
    <property type="term" value="F:GTPase activity"/>
    <property type="evidence" value="ECO:0007669"/>
    <property type="project" value="InterPro"/>
</dbReference>
<accession>A0A183AQF5</accession>
<sequence>EVYKLPQKPQLFIYISEEYQLNCLAEFWCIKYSCDIKNKFILILVVVGPSECGKSYVCNFLSDAIEQVTVDYKPTKVYQRFLLRTIIEYEQSVNCKGKNLKVELELWDVSGSNSYENCWPALFKNVNGAVFVYNPNQPDHGKILEDKSFPQLSKFITDFDLRCIMFYTCTPAPEGFCLRRSLIGPVGGLYMLPLFQHCLKSRVKTSIIPQKFAELPPVLQPGNIGRSVDDVRPELRVS</sequence>
<dbReference type="GO" id="GO:0005525">
    <property type="term" value="F:GTP binding"/>
    <property type="evidence" value="ECO:0007669"/>
    <property type="project" value="InterPro"/>
</dbReference>
<proteinExistence type="predicted"/>
<gene>
    <name evidence="1" type="ORF">ECPE_LOCUS9190</name>
</gene>
<dbReference type="Gene3D" id="3.40.50.300">
    <property type="entry name" value="P-loop containing nucleotide triphosphate hydrolases"/>
    <property type="match status" value="1"/>
</dbReference>
<evidence type="ECO:0000313" key="2">
    <source>
        <dbReference type="Proteomes" id="UP000272942"/>
    </source>
</evidence>
<dbReference type="Proteomes" id="UP000272942">
    <property type="component" value="Unassembled WGS sequence"/>
</dbReference>
<reference evidence="1 2" key="2">
    <citation type="submission" date="2018-11" db="EMBL/GenBank/DDBJ databases">
        <authorList>
            <consortium name="Pathogen Informatics"/>
        </authorList>
    </citation>
    <scope>NUCLEOTIDE SEQUENCE [LARGE SCALE GENOMIC DNA]</scope>
    <source>
        <strain evidence="1 2">Egypt</strain>
    </source>
</reference>
<reference evidence="3" key="1">
    <citation type="submission" date="2016-06" db="UniProtKB">
        <authorList>
            <consortium name="WormBaseParasite"/>
        </authorList>
    </citation>
    <scope>IDENTIFICATION</scope>
</reference>
<evidence type="ECO:0000313" key="3">
    <source>
        <dbReference type="WBParaSite" id="ECPE_0000921801-mRNA-1"/>
    </source>
</evidence>
<dbReference type="OrthoDB" id="275177at2759"/>
<dbReference type="SUPFAM" id="SSF52540">
    <property type="entry name" value="P-loop containing nucleoside triphosphate hydrolases"/>
    <property type="match status" value="1"/>
</dbReference>
<organism evidence="3">
    <name type="scientific">Echinostoma caproni</name>
    <dbReference type="NCBI Taxonomy" id="27848"/>
    <lineage>
        <taxon>Eukaryota</taxon>
        <taxon>Metazoa</taxon>
        <taxon>Spiralia</taxon>
        <taxon>Lophotrochozoa</taxon>
        <taxon>Platyhelminthes</taxon>
        <taxon>Trematoda</taxon>
        <taxon>Digenea</taxon>
        <taxon>Plagiorchiida</taxon>
        <taxon>Echinostomata</taxon>
        <taxon>Echinostomatoidea</taxon>
        <taxon>Echinostomatidae</taxon>
        <taxon>Echinostoma</taxon>
    </lineage>
</organism>